<gene>
    <name evidence="1 3" type="ORF">BDZ99DRAFT_460771</name>
</gene>
<dbReference type="AlphaFoldDB" id="A0A6A6YXI9"/>
<reference evidence="3" key="3">
    <citation type="submission" date="2025-04" db="UniProtKB">
        <authorList>
            <consortium name="RefSeq"/>
        </authorList>
    </citation>
    <scope>IDENTIFICATION</scope>
    <source>
        <strain evidence="3">CBS 304.34</strain>
    </source>
</reference>
<dbReference type="OrthoDB" id="3772764at2759"/>
<evidence type="ECO:0000313" key="3">
    <source>
        <dbReference type="RefSeq" id="XP_033580505.1"/>
    </source>
</evidence>
<protein>
    <submittedName>
        <fullName evidence="1 3">Uncharacterized protein</fullName>
    </submittedName>
</protein>
<proteinExistence type="predicted"/>
<keyword evidence="2" id="KW-1185">Reference proteome</keyword>
<organism evidence="1">
    <name type="scientific">Mytilinidion resinicola</name>
    <dbReference type="NCBI Taxonomy" id="574789"/>
    <lineage>
        <taxon>Eukaryota</taxon>
        <taxon>Fungi</taxon>
        <taxon>Dikarya</taxon>
        <taxon>Ascomycota</taxon>
        <taxon>Pezizomycotina</taxon>
        <taxon>Dothideomycetes</taxon>
        <taxon>Pleosporomycetidae</taxon>
        <taxon>Mytilinidiales</taxon>
        <taxon>Mytilinidiaceae</taxon>
        <taxon>Mytilinidion</taxon>
    </lineage>
</organism>
<name>A0A6A6YXI9_9PEZI</name>
<dbReference type="GeneID" id="54460350"/>
<evidence type="ECO:0000313" key="1">
    <source>
        <dbReference type="EMBL" id="KAF2813541.1"/>
    </source>
</evidence>
<dbReference type="EMBL" id="MU003696">
    <property type="protein sequence ID" value="KAF2813541.1"/>
    <property type="molecule type" value="Genomic_DNA"/>
</dbReference>
<reference evidence="1 3" key="1">
    <citation type="journal article" date="2020" name="Stud. Mycol.">
        <title>101 Dothideomycetes genomes: a test case for predicting lifestyles and emergence of pathogens.</title>
        <authorList>
            <person name="Haridas S."/>
            <person name="Albert R."/>
            <person name="Binder M."/>
            <person name="Bloem J."/>
            <person name="Labutti K."/>
            <person name="Salamov A."/>
            <person name="Andreopoulos B."/>
            <person name="Baker S."/>
            <person name="Barry K."/>
            <person name="Bills G."/>
            <person name="Bluhm B."/>
            <person name="Cannon C."/>
            <person name="Castanera R."/>
            <person name="Culley D."/>
            <person name="Daum C."/>
            <person name="Ezra D."/>
            <person name="Gonzalez J."/>
            <person name="Henrissat B."/>
            <person name="Kuo A."/>
            <person name="Liang C."/>
            <person name="Lipzen A."/>
            <person name="Lutzoni F."/>
            <person name="Magnuson J."/>
            <person name="Mondo S."/>
            <person name="Nolan M."/>
            <person name="Ohm R."/>
            <person name="Pangilinan J."/>
            <person name="Park H.-J."/>
            <person name="Ramirez L."/>
            <person name="Alfaro M."/>
            <person name="Sun H."/>
            <person name="Tritt A."/>
            <person name="Yoshinaga Y."/>
            <person name="Zwiers L.-H."/>
            <person name="Turgeon B."/>
            <person name="Goodwin S."/>
            <person name="Spatafora J."/>
            <person name="Crous P."/>
            <person name="Grigoriev I."/>
        </authorList>
    </citation>
    <scope>NUCLEOTIDE SEQUENCE</scope>
    <source>
        <strain evidence="1 3">CBS 304.34</strain>
    </source>
</reference>
<reference evidence="3" key="2">
    <citation type="submission" date="2020-04" db="EMBL/GenBank/DDBJ databases">
        <authorList>
            <consortium name="NCBI Genome Project"/>
        </authorList>
    </citation>
    <scope>NUCLEOTIDE SEQUENCE</scope>
    <source>
        <strain evidence="3">CBS 304.34</strain>
    </source>
</reference>
<dbReference type="RefSeq" id="XP_033580505.1">
    <property type="nucleotide sequence ID" value="XM_033719457.1"/>
</dbReference>
<dbReference type="Proteomes" id="UP000504636">
    <property type="component" value="Unplaced"/>
</dbReference>
<evidence type="ECO:0000313" key="2">
    <source>
        <dbReference type="Proteomes" id="UP000504636"/>
    </source>
</evidence>
<sequence length="163" mass="18314">MDSECEEIRSLLMTVGGTQPETALCLAKHSHHHISALPCPALTNMNPNSSSPSEVKSKQLYGSRDCSIHVRSRSLYNRVTAVSLKHAEPFHLRICLQRRRSASDTQPTRQSAGIDFQGHPIYLILYPSYLMVFPFNKLRLALSCCLAQESALEGARSMRTWWA</sequence>
<accession>A0A6A6YXI9</accession>